<gene>
    <name evidence="1" type="ORF">HannXRQ_Chr17g0550531</name>
</gene>
<evidence type="ECO:0000313" key="1">
    <source>
        <dbReference type="EMBL" id="OTF86414.1"/>
    </source>
</evidence>
<evidence type="ECO:0000313" key="2">
    <source>
        <dbReference type="Proteomes" id="UP000215914"/>
    </source>
</evidence>
<keyword evidence="2" id="KW-1185">Reference proteome</keyword>
<dbReference type="Proteomes" id="UP000215914">
    <property type="component" value="Chromosome 17"/>
</dbReference>
<reference evidence="2" key="1">
    <citation type="journal article" date="2017" name="Nature">
        <title>The sunflower genome provides insights into oil metabolism, flowering and Asterid evolution.</title>
        <authorList>
            <person name="Badouin H."/>
            <person name="Gouzy J."/>
            <person name="Grassa C.J."/>
            <person name="Murat F."/>
            <person name="Staton S.E."/>
            <person name="Cottret L."/>
            <person name="Lelandais-Briere C."/>
            <person name="Owens G.L."/>
            <person name="Carrere S."/>
            <person name="Mayjonade B."/>
            <person name="Legrand L."/>
            <person name="Gill N."/>
            <person name="Kane N.C."/>
            <person name="Bowers J.E."/>
            <person name="Hubner S."/>
            <person name="Bellec A."/>
            <person name="Berard A."/>
            <person name="Berges H."/>
            <person name="Blanchet N."/>
            <person name="Boniface M.C."/>
            <person name="Brunel D."/>
            <person name="Catrice O."/>
            <person name="Chaidir N."/>
            <person name="Claudel C."/>
            <person name="Donnadieu C."/>
            <person name="Faraut T."/>
            <person name="Fievet G."/>
            <person name="Helmstetter N."/>
            <person name="King M."/>
            <person name="Knapp S.J."/>
            <person name="Lai Z."/>
            <person name="Le Paslier M.C."/>
            <person name="Lippi Y."/>
            <person name="Lorenzon L."/>
            <person name="Mandel J.R."/>
            <person name="Marage G."/>
            <person name="Marchand G."/>
            <person name="Marquand E."/>
            <person name="Bret-Mestries E."/>
            <person name="Morien E."/>
            <person name="Nambeesan S."/>
            <person name="Nguyen T."/>
            <person name="Pegot-Espagnet P."/>
            <person name="Pouilly N."/>
            <person name="Raftis F."/>
            <person name="Sallet E."/>
            <person name="Schiex T."/>
            <person name="Thomas J."/>
            <person name="Vandecasteele C."/>
            <person name="Vares D."/>
            <person name="Vear F."/>
            <person name="Vautrin S."/>
            <person name="Crespi M."/>
            <person name="Mangin B."/>
            <person name="Burke J.M."/>
            <person name="Salse J."/>
            <person name="Munos S."/>
            <person name="Vincourt P."/>
            <person name="Rieseberg L.H."/>
            <person name="Langlade N.B."/>
        </authorList>
    </citation>
    <scope>NUCLEOTIDE SEQUENCE [LARGE SCALE GENOMIC DNA]</scope>
    <source>
        <strain evidence="2">cv. SF193</strain>
    </source>
</reference>
<proteinExistence type="predicted"/>
<protein>
    <submittedName>
        <fullName evidence="1">Uncharacterized protein</fullName>
    </submittedName>
</protein>
<accession>A0A251RRF2</accession>
<sequence length="113" mass="13206">MLDEMPLDTGEALCDDVDIGSDDSSIYDRWDMFVERSRHGNTHEEYLESPWQRQLNFTSIGQSKANMEHLLNNKTLGILWSLHREEQVVVGFGFMNVIRTYNYFEITYYASAT</sequence>
<dbReference type="InParanoid" id="A0A251RRF2"/>
<name>A0A251RRF2_HELAN</name>
<dbReference type="AlphaFoldDB" id="A0A251RRF2"/>
<organism evidence="1 2">
    <name type="scientific">Helianthus annuus</name>
    <name type="common">Common sunflower</name>
    <dbReference type="NCBI Taxonomy" id="4232"/>
    <lineage>
        <taxon>Eukaryota</taxon>
        <taxon>Viridiplantae</taxon>
        <taxon>Streptophyta</taxon>
        <taxon>Embryophyta</taxon>
        <taxon>Tracheophyta</taxon>
        <taxon>Spermatophyta</taxon>
        <taxon>Magnoliopsida</taxon>
        <taxon>eudicotyledons</taxon>
        <taxon>Gunneridae</taxon>
        <taxon>Pentapetalae</taxon>
        <taxon>asterids</taxon>
        <taxon>campanulids</taxon>
        <taxon>Asterales</taxon>
        <taxon>Asteraceae</taxon>
        <taxon>Asteroideae</taxon>
        <taxon>Heliantheae alliance</taxon>
        <taxon>Heliantheae</taxon>
        <taxon>Helianthus</taxon>
    </lineage>
</organism>
<dbReference type="EMBL" id="CM007906">
    <property type="protein sequence ID" value="OTF86414.1"/>
    <property type="molecule type" value="Genomic_DNA"/>
</dbReference>